<evidence type="ECO:0000259" key="1">
    <source>
        <dbReference type="Pfam" id="PF09992"/>
    </source>
</evidence>
<gene>
    <name evidence="2" type="ORF">EC912_109102</name>
</gene>
<dbReference type="RefSeq" id="WP_428993110.1">
    <property type="nucleotide sequence ID" value="NZ_SMCS01000009.1"/>
</dbReference>
<protein>
    <submittedName>
        <fullName evidence="2">Uncharacterized protein YigE (DUF2233 family)</fullName>
    </submittedName>
</protein>
<reference evidence="2 3" key="1">
    <citation type="submission" date="2019-03" db="EMBL/GenBank/DDBJ databases">
        <title>Above-ground endophytic microbial communities from plants in different locations in the United States.</title>
        <authorList>
            <person name="Frank C."/>
        </authorList>
    </citation>
    <scope>NUCLEOTIDE SEQUENCE [LARGE SCALE GENOMIC DNA]</scope>
    <source>
        <strain evidence="2 3">LP_13_YM</strain>
    </source>
</reference>
<dbReference type="InterPro" id="IPR018711">
    <property type="entry name" value="NAGPA"/>
</dbReference>
<dbReference type="AlphaFoldDB" id="A0A4R3YHQ8"/>
<evidence type="ECO:0000313" key="3">
    <source>
        <dbReference type="Proteomes" id="UP000295645"/>
    </source>
</evidence>
<keyword evidence="3" id="KW-1185">Reference proteome</keyword>
<proteinExistence type="predicted"/>
<dbReference type="Pfam" id="PF09992">
    <property type="entry name" value="NAGPA"/>
    <property type="match status" value="1"/>
</dbReference>
<dbReference type="EMBL" id="SMCS01000009">
    <property type="protein sequence ID" value="TCV91867.1"/>
    <property type="molecule type" value="Genomic_DNA"/>
</dbReference>
<accession>A0A4R3YHQ8</accession>
<evidence type="ECO:0000313" key="2">
    <source>
        <dbReference type="EMBL" id="TCV91867.1"/>
    </source>
</evidence>
<comment type="caution">
    <text evidence="2">The sequence shown here is derived from an EMBL/GenBank/DDBJ whole genome shotgun (WGS) entry which is preliminary data.</text>
</comment>
<organism evidence="2 3">
    <name type="scientific">Luteibacter rhizovicinus</name>
    <dbReference type="NCBI Taxonomy" id="242606"/>
    <lineage>
        <taxon>Bacteria</taxon>
        <taxon>Pseudomonadati</taxon>
        <taxon>Pseudomonadota</taxon>
        <taxon>Gammaproteobacteria</taxon>
        <taxon>Lysobacterales</taxon>
        <taxon>Rhodanobacteraceae</taxon>
        <taxon>Luteibacter</taxon>
    </lineage>
</organism>
<sequence length="271" mass="29547">MPLALPLPRILHRLGLRLAVTAGMLSLTIGCSTPADALDSRDVVFENQSYRVVSIDTRRDAIELHWRDPETQQPFGTIEALRAWGEGKGRTLAFATNAGIYDRQFAPLGLYIEDGKTVVPLNLVHGNPRSGNFSLLPNGVFAIYDDGHAEVRTSEAFRAAGSKPRVASQSGPMLVIDGQINPQFDDGSDSMKWRSGVCAKTPTEVVFVVSRAPVNFHSFARLFRDEIGCRDALFLDGTISQAYTAEDGYAGAPAFMTKPYAGMFAVFTKSE</sequence>
<dbReference type="Proteomes" id="UP000295645">
    <property type="component" value="Unassembled WGS sequence"/>
</dbReference>
<feature type="domain" description="Phosphodiester glycosidase" evidence="1">
    <location>
        <begin position="93"/>
        <end position="253"/>
    </location>
</feature>
<name>A0A4R3YHQ8_9GAMM</name>